<proteinExistence type="predicted"/>
<reference evidence="1 2" key="1">
    <citation type="submission" date="2019-12" db="EMBL/GenBank/DDBJ databases">
        <title>Whole-genome analyses of novel actinobacteria.</title>
        <authorList>
            <person name="Sahin N."/>
            <person name="Saygin H."/>
        </authorList>
    </citation>
    <scope>NUCLEOTIDE SEQUENCE [LARGE SCALE GENOMIC DNA]</scope>
    <source>
        <strain evidence="1 2">KC615</strain>
    </source>
</reference>
<organism evidence="1 2">
    <name type="scientific">Shimazuella alba</name>
    <dbReference type="NCBI Taxonomy" id="2690964"/>
    <lineage>
        <taxon>Bacteria</taxon>
        <taxon>Bacillati</taxon>
        <taxon>Bacillota</taxon>
        <taxon>Bacilli</taxon>
        <taxon>Bacillales</taxon>
        <taxon>Thermoactinomycetaceae</taxon>
        <taxon>Shimazuella</taxon>
    </lineage>
</organism>
<evidence type="ECO:0000313" key="2">
    <source>
        <dbReference type="Proteomes" id="UP000430692"/>
    </source>
</evidence>
<comment type="caution">
    <text evidence="1">The sequence shown here is derived from an EMBL/GenBank/DDBJ whole genome shotgun (WGS) entry which is preliminary data.</text>
</comment>
<dbReference type="Proteomes" id="UP000430692">
    <property type="component" value="Unassembled WGS sequence"/>
</dbReference>
<evidence type="ECO:0000313" key="1">
    <source>
        <dbReference type="EMBL" id="MXQ55293.1"/>
    </source>
</evidence>
<dbReference type="AlphaFoldDB" id="A0A6I4VWK4"/>
<gene>
    <name evidence="1" type="ORF">GSM42_16540</name>
</gene>
<dbReference type="RefSeq" id="WP_160802645.1">
    <property type="nucleotide sequence ID" value="NZ_WUUL01000013.1"/>
</dbReference>
<sequence length="208" mass="24764">MRDKYELVKNRKIGDVFSLNEYNFLKKLVYSNAPDTKKLKDQYHRIKNDKIKDRYTMEQYLSLKRGITKSTPTNDYEEMKSKAVKHFMSFENYKAISHPWEIPKLGDYEEVKDTSFKNVFTYEGFLESRFIFGIEYVSKYIAVEMQEGDQEIAQQLDRIRDIVVRVFGKEETDLIHIGNKRVSEIRNGKITSKIKSIMKKLLNFSRKQ</sequence>
<dbReference type="EMBL" id="WUUL01000013">
    <property type="protein sequence ID" value="MXQ55293.1"/>
    <property type="molecule type" value="Genomic_DNA"/>
</dbReference>
<name>A0A6I4VWK4_9BACL</name>
<protein>
    <submittedName>
        <fullName evidence="1">Uncharacterized protein</fullName>
    </submittedName>
</protein>
<accession>A0A6I4VWK4</accession>
<keyword evidence="2" id="KW-1185">Reference proteome</keyword>